<dbReference type="Proteomes" id="UP000709437">
    <property type="component" value="Unassembled WGS sequence"/>
</dbReference>
<dbReference type="EMBL" id="JAHEWX010000002">
    <property type="protein sequence ID" value="MBT1540759.1"/>
    <property type="molecule type" value="Genomic_DNA"/>
</dbReference>
<feature type="transmembrane region" description="Helical" evidence="1">
    <location>
        <begin position="93"/>
        <end position="112"/>
    </location>
</feature>
<sequence length="291" mass="29797">MLAGVLLALVGLADVVRARTGTDAAPRRVLTTTVIVLLWAAVTTTAVLGLGLAVWSALVTVALAALWVATTIPVRSGGTPVGRDRPLPWLRRSGSWPAVLLAVAVAVLLLWAPGPDASGFVVDWHRDAGPTFVGAVPLAAIVAGVGSALFLVDSANVVVAQALPPGLSSDARPDAAAAAEQTRRKRFGWRRTAKAPAADAAAAAAAAADSTVTLKGGRMIGPIERLLLAGFSLAGAFPVVAALIAAKGIVRFPEIRRETTGYQAEYFLIGSLVSWAMAFAAAGMCWLLALG</sequence>
<keyword evidence="1" id="KW-1133">Transmembrane helix</keyword>
<feature type="transmembrane region" description="Helical" evidence="1">
    <location>
        <begin position="226"/>
        <end position="246"/>
    </location>
</feature>
<keyword evidence="1" id="KW-0472">Membrane</keyword>
<gene>
    <name evidence="2" type="ORF">KK103_03220</name>
</gene>
<keyword evidence="1" id="KW-0812">Transmembrane</keyword>
<feature type="transmembrane region" description="Helical" evidence="1">
    <location>
        <begin position="266"/>
        <end position="290"/>
    </location>
</feature>
<comment type="caution">
    <text evidence="2">The sequence shown here is derived from an EMBL/GenBank/DDBJ whole genome shotgun (WGS) entry which is preliminary data.</text>
</comment>
<reference evidence="2" key="1">
    <citation type="submission" date="2021-05" db="EMBL/GenBank/DDBJ databases">
        <title>Whole genome sequence of Curtobacterium flaccumfaciens pv. flaccumfaciens strain CFBP 3417.</title>
        <authorList>
            <person name="Osdaghi E."/>
            <person name="Taghouti G."/>
            <person name="Portier P."/>
            <person name="Fazliarab A."/>
            <person name="Taghavi S.M."/>
            <person name="Briand M."/>
            <person name="Le-Saux M."/>
            <person name="Jacques M.-A."/>
        </authorList>
    </citation>
    <scope>NUCLEOTIDE SEQUENCE</scope>
    <source>
        <strain evidence="2">CFBP 3417</strain>
    </source>
</reference>
<accession>A0A9Q2ZQ32</accession>
<name>A0A9Q2ZQ32_9MICO</name>
<dbReference type="AlphaFoldDB" id="A0A9Q2ZQ32"/>
<feature type="transmembrane region" description="Helical" evidence="1">
    <location>
        <begin position="34"/>
        <end position="67"/>
    </location>
</feature>
<evidence type="ECO:0000256" key="1">
    <source>
        <dbReference type="SAM" id="Phobius"/>
    </source>
</evidence>
<feature type="transmembrane region" description="Helical" evidence="1">
    <location>
        <begin position="132"/>
        <end position="152"/>
    </location>
</feature>
<proteinExistence type="predicted"/>
<evidence type="ECO:0000313" key="2">
    <source>
        <dbReference type="EMBL" id="MBT1540759.1"/>
    </source>
</evidence>
<protein>
    <submittedName>
        <fullName evidence="2">Uncharacterized protein</fullName>
    </submittedName>
</protein>
<evidence type="ECO:0000313" key="3">
    <source>
        <dbReference type="Proteomes" id="UP000709437"/>
    </source>
</evidence>
<organism evidence="2 3">
    <name type="scientific">Curtobacterium flaccumfaciens pv. flaccumfaciens</name>
    <dbReference type="NCBI Taxonomy" id="138532"/>
    <lineage>
        <taxon>Bacteria</taxon>
        <taxon>Bacillati</taxon>
        <taxon>Actinomycetota</taxon>
        <taxon>Actinomycetes</taxon>
        <taxon>Micrococcales</taxon>
        <taxon>Microbacteriaceae</taxon>
        <taxon>Curtobacterium</taxon>
    </lineage>
</organism>
<dbReference type="RefSeq" id="WP_214562169.1">
    <property type="nucleotide sequence ID" value="NZ_JAHEWX010000002.1"/>
</dbReference>